<keyword evidence="7" id="KW-0275">Fatty acid biosynthesis</keyword>
<keyword evidence="5" id="KW-0809">Transit peptide</keyword>
<comment type="caution">
    <text evidence="10">The sequence shown here is derived from an EMBL/GenBank/DDBJ whole genome shotgun (WGS) entry which is preliminary data.</text>
</comment>
<organism evidence="10 11">
    <name type="scientific">Ruminiclostridium papyrosolvens DSM 2782</name>
    <dbReference type="NCBI Taxonomy" id="588581"/>
    <lineage>
        <taxon>Bacteria</taxon>
        <taxon>Bacillati</taxon>
        <taxon>Bacillota</taxon>
        <taxon>Clostridia</taxon>
        <taxon>Eubacteriales</taxon>
        <taxon>Oscillospiraceae</taxon>
        <taxon>Ruminiclostridium</taxon>
    </lineage>
</organism>
<dbReference type="InterPro" id="IPR045023">
    <property type="entry name" value="FATA/B"/>
</dbReference>
<keyword evidence="2" id="KW-0444">Lipid biosynthesis</keyword>
<reference evidence="10" key="2">
    <citation type="submission" date="2011-01" db="EMBL/GenBank/DDBJ databases">
        <title>The Non-contiguous Finished genome of Clostridium papyrosolvens.</title>
        <authorList>
            <person name="Lucas S."/>
            <person name="Copeland A."/>
            <person name="Lapidus A."/>
            <person name="Cheng J.-F."/>
            <person name="Goodwin L."/>
            <person name="Pitluck S."/>
            <person name="Misra M."/>
            <person name="Chertkov O."/>
            <person name="Detter J.C."/>
            <person name="Han C."/>
            <person name="Tapia R."/>
            <person name="Land M."/>
            <person name="Hauser L."/>
            <person name="Kyrpides N."/>
            <person name="Ivanova N."/>
            <person name="Pagani I."/>
            <person name="Mouttaki H."/>
            <person name="He Z."/>
            <person name="Zhou J."/>
            <person name="Hemme C.L."/>
            <person name="Woyke T."/>
        </authorList>
    </citation>
    <scope>NUCLEOTIDE SEQUENCE [LARGE SCALE GENOMIC DNA]</scope>
    <source>
        <strain evidence="10">DSM 2782</strain>
    </source>
</reference>
<dbReference type="PANTHER" id="PTHR31727">
    <property type="entry name" value="OLEOYL-ACYL CARRIER PROTEIN THIOESTERASE 1, CHLOROPLASTIC"/>
    <property type="match status" value="1"/>
</dbReference>
<evidence type="ECO:0000259" key="9">
    <source>
        <dbReference type="Pfam" id="PF20791"/>
    </source>
</evidence>
<protein>
    <submittedName>
        <fullName evidence="10">Acyl-ACP thioesterase</fullName>
    </submittedName>
</protein>
<proteinExistence type="inferred from homology"/>
<dbReference type="eggNOG" id="COG3884">
    <property type="taxonomic scope" value="Bacteria"/>
</dbReference>
<dbReference type="STRING" id="588581.Cpap_0761"/>
<keyword evidence="3" id="KW-0378">Hydrolase</keyword>
<evidence type="ECO:0000256" key="2">
    <source>
        <dbReference type="ARBA" id="ARBA00022516"/>
    </source>
</evidence>
<feature type="domain" description="Acyl-ACP thioesterase-like C-terminal" evidence="9">
    <location>
        <begin position="164"/>
        <end position="233"/>
    </location>
</feature>
<evidence type="ECO:0000256" key="5">
    <source>
        <dbReference type="ARBA" id="ARBA00022946"/>
    </source>
</evidence>
<dbReference type="OrthoDB" id="9801517at2"/>
<dbReference type="GO" id="GO:0016297">
    <property type="term" value="F:fatty acyl-[ACP] hydrolase activity"/>
    <property type="evidence" value="ECO:0007669"/>
    <property type="project" value="InterPro"/>
</dbReference>
<feature type="domain" description="Acyl-ACP thioesterase N-terminal hotdog" evidence="8">
    <location>
        <begin position="6"/>
        <end position="127"/>
    </location>
</feature>
<evidence type="ECO:0000256" key="6">
    <source>
        <dbReference type="ARBA" id="ARBA00023098"/>
    </source>
</evidence>
<keyword evidence="4" id="KW-0276">Fatty acid metabolism</keyword>
<keyword evidence="11" id="KW-1185">Reference proteome</keyword>
<sequence length="252" mass="29259">MNPLSIYKKNYHVDYGDADYFKRLKLSYLFNFFQNIAGLHSESTDLGIGKLQNEYGVAWVMVRMMVDINRMPGINEDISIETWPVSPKKMTIERNFIVRDMKGNILVNAISSWVILDLQKRQMVKIDSMLPKQHPEFIESKAIDRKFEKLKPTGELHSVYKKLVGFSDLDINGHVNNAKYIDYILDCFSLDKHEKYSAESIQINYVNEAVAGDIISLYRNTEEIEGNHKRVYIQGVSETDKKVYFEADIKVQ</sequence>
<dbReference type="CDD" id="cd00586">
    <property type="entry name" value="4HBT"/>
    <property type="match status" value="1"/>
</dbReference>
<name>F1TGE3_9FIRM</name>
<evidence type="ECO:0000256" key="7">
    <source>
        <dbReference type="ARBA" id="ARBA00023160"/>
    </source>
</evidence>
<gene>
    <name evidence="10" type="ORF">Cpap_0761</name>
</gene>
<evidence type="ECO:0000256" key="1">
    <source>
        <dbReference type="ARBA" id="ARBA00006500"/>
    </source>
</evidence>
<dbReference type="InterPro" id="IPR029069">
    <property type="entry name" value="HotDog_dom_sf"/>
</dbReference>
<dbReference type="SUPFAM" id="SSF54637">
    <property type="entry name" value="Thioesterase/thiol ester dehydrase-isomerase"/>
    <property type="match status" value="2"/>
</dbReference>
<dbReference type="Pfam" id="PF20791">
    <property type="entry name" value="Acyl-ACP_TE_C"/>
    <property type="match status" value="1"/>
</dbReference>
<accession>F1TGE3</accession>
<dbReference type="RefSeq" id="WP_004621231.1">
    <property type="nucleotide sequence ID" value="NZ_ACXX02000013.1"/>
</dbReference>
<dbReference type="Proteomes" id="UP000003860">
    <property type="component" value="Unassembled WGS sequence"/>
</dbReference>
<dbReference type="AlphaFoldDB" id="F1TGE3"/>
<dbReference type="PANTHER" id="PTHR31727:SF6">
    <property type="entry name" value="OLEOYL-ACYL CARRIER PROTEIN THIOESTERASE 1, CHLOROPLASTIC"/>
    <property type="match status" value="1"/>
</dbReference>
<evidence type="ECO:0000313" key="11">
    <source>
        <dbReference type="Proteomes" id="UP000003860"/>
    </source>
</evidence>
<dbReference type="InterPro" id="IPR049427">
    <property type="entry name" value="Acyl-ACP_TE_C"/>
</dbReference>
<comment type="similarity">
    <text evidence="1">Belongs to the acyl-ACP thioesterase family.</text>
</comment>
<dbReference type="GO" id="GO:0000036">
    <property type="term" value="F:acyl carrier activity"/>
    <property type="evidence" value="ECO:0007669"/>
    <property type="project" value="TreeGrafter"/>
</dbReference>
<evidence type="ECO:0000259" key="8">
    <source>
        <dbReference type="Pfam" id="PF01643"/>
    </source>
</evidence>
<reference evidence="10" key="1">
    <citation type="submission" date="2009-07" db="EMBL/GenBank/DDBJ databases">
        <authorList>
            <consortium name="US DOE Joint Genome Institute (JGI-PGF)"/>
            <person name="Lucas S."/>
            <person name="Copeland A."/>
            <person name="Lapidus A."/>
            <person name="Glavina del Rio T."/>
            <person name="Tice H."/>
            <person name="Bruce D."/>
            <person name="Goodwin L."/>
            <person name="Pitluck S."/>
            <person name="Larimer F."/>
            <person name="Land M.L."/>
            <person name="Mouttaki H."/>
            <person name="He Z."/>
            <person name="Zhou J."/>
            <person name="Hemme C.L."/>
        </authorList>
    </citation>
    <scope>NUCLEOTIDE SEQUENCE</scope>
    <source>
        <strain evidence="10">DSM 2782</strain>
    </source>
</reference>
<evidence type="ECO:0000313" key="10">
    <source>
        <dbReference type="EMBL" id="EGD46508.1"/>
    </source>
</evidence>
<dbReference type="Gene3D" id="3.10.129.10">
    <property type="entry name" value="Hotdog Thioesterase"/>
    <property type="match status" value="1"/>
</dbReference>
<dbReference type="InterPro" id="IPR002864">
    <property type="entry name" value="Acyl-ACP_thioesterase_NHD"/>
</dbReference>
<dbReference type="EMBL" id="ACXX02000013">
    <property type="protein sequence ID" value="EGD46508.1"/>
    <property type="molecule type" value="Genomic_DNA"/>
</dbReference>
<dbReference type="Pfam" id="PF01643">
    <property type="entry name" value="Acyl-ACP_TE"/>
    <property type="match status" value="1"/>
</dbReference>
<keyword evidence="6" id="KW-0443">Lipid metabolism</keyword>
<evidence type="ECO:0000256" key="4">
    <source>
        <dbReference type="ARBA" id="ARBA00022832"/>
    </source>
</evidence>
<evidence type="ECO:0000256" key="3">
    <source>
        <dbReference type="ARBA" id="ARBA00022801"/>
    </source>
</evidence>